<protein>
    <submittedName>
        <fullName evidence="1">Uncharacterized protein</fullName>
    </submittedName>
</protein>
<evidence type="ECO:0000313" key="2">
    <source>
        <dbReference type="Proteomes" id="UP000466966"/>
    </source>
</evidence>
<comment type="caution">
    <text evidence="1">The sequence shown here is derived from an EMBL/GenBank/DDBJ whole genome shotgun (WGS) entry which is preliminary data.</text>
</comment>
<name>A0A844YZK2_9SPHN</name>
<organism evidence="1 2">
    <name type="scientific">Alteraurantiacibacter buctensis</name>
    <dbReference type="NCBI Taxonomy" id="1503981"/>
    <lineage>
        <taxon>Bacteria</taxon>
        <taxon>Pseudomonadati</taxon>
        <taxon>Pseudomonadota</taxon>
        <taxon>Alphaproteobacteria</taxon>
        <taxon>Sphingomonadales</taxon>
        <taxon>Erythrobacteraceae</taxon>
        <taxon>Alteraurantiacibacter</taxon>
    </lineage>
</organism>
<gene>
    <name evidence="1" type="ORF">GRI99_15270</name>
</gene>
<dbReference type="RefSeq" id="WP_160772925.1">
    <property type="nucleotide sequence ID" value="NZ_WTYV01000007.1"/>
</dbReference>
<keyword evidence="2" id="KW-1185">Reference proteome</keyword>
<dbReference type="Proteomes" id="UP000466966">
    <property type="component" value="Unassembled WGS sequence"/>
</dbReference>
<evidence type="ECO:0000313" key="1">
    <source>
        <dbReference type="EMBL" id="MXO72989.1"/>
    </source>
</evidence>
<proteinExistence type="predicted"/>
<sequence length="46" mass="5077">MAEIADRPEIGSIADWLHYMAQTPKADSPLPAQVQTLSHVADWVES</sequence>
<dbReference type="EMBL" id="WTYV01000007">
    <property type="protein sequence ID" value="MXO72989.1"/>
    <property type="molecule type" value="Genomic_DNA"/>
</dbReference>
<accession>A0A844YZK2</accession>
<dbReference type="AlphaFoldDB" id="A0A844YZK2"/>
<reference evidence="1 2" key="1">
    <citation type="submission" date="2019-12" db="EMBL/GenBank/DDBJ databases">
        <title>Genomic-based taxomic classification of the family Erythrobacteraceae.</title>
        <authorList>
            <person name="Xu L."/>
        </authorList>
    </citation>
    <scope>NUCLEOTIDE SEQUENCE [LARGE SCALE GENOMIC DNA]</scope>
    <source>
        <strain evidence="1 2">M0322</strain>
    </source>
</reference>